<dbReference type="Gene3D" id="3.40.630.40">
    <property type="entry name" value="Zn-dependent exopeptidases"/>
    <property type="match status" value="1"/>
</dbReference>
<evidence type="ECO:0000313" key="4">
    <source>
        <dbReference type="EMBL" id="DAD70920.1"/>
    </source>
</evidence>
<keyword evidence="1 4" id="KW-0378">Hydrolase</keyword>
<name>A0A8S5LM47_9CAUD</name>
<evidence type="ECO:0000256" key="1">
    <source>
        <dbReference type="ARBA" id="ARBA00022801"/>
    </source>
</evidence>
<dbReference type="CDD" id="cd02696">
    <property type="entry name" value="MurNAc-LAA"/>
    <property type="match status" value="1"/>
</dbReference>
<dbReference type="GO" id="GO:0008745">
    <property type="term" value="F:N-acetylmuramoyl-L-alanine amidase activity"/>
    <property type="evidence" value="ECO:0007669"/>
    <property type="project" value="InterPro"/>
</dbReference>
<sequence length="196" mass="21865">MKILIDNGHGENTPGKRSPDGKLKEWAYTREIADRVIAGLQKKGIDTERIVKEMIDIPLSIRCRRANDIYRETGGDAILVSIHCNAAGSGSDWLSAHGWSVFVSNNASVNSKSLAICLGETAIKKGIFVRQPMPGQLFWMQNLAICRDTVCPAILTENFFQDNKEDVEYLLSDEGKLMVTQIHVDGIIDYLKKSKR</sequence>
<evidence type="ECO:0000256" key="2">
    <source>
        <dbReference type="SAM" id="MobiDB-lite"/>
    </source>
</evidence>
<accession>A0A8S5LM47</accession>
<feature type="domain" description="MurNAc-LAA" evidence="3">
    <location>
        <begin position="67"/>
        <end position="188"/>
    </location>
</feature>
<proteinExistence type="predicted"/>
<dbReference type="InterPro" id="IPR002508">
    <property type="entry name" value="MurNAc-LAA_cat"/>
</dbReference>
<dbReference type="GO" id="GO:0009253">
    <property type="term" value="P:peptidoglycan catabolic process"/>
    <property type="evidence" value="ECO:0007669"/>
    <property type="project" value="InterPro"/>
</dbReference>
<dbReference type="EMBL" id="BK015872">
    <property type="protein sequence ID" value="DAD70920.1"/>
    <property type="molecule type" value="Genomic_DNA"/>
</dbReference>
<dbReference type="SMART" id="SM00646">
    <property type="entry name" value="Ami_3"/>
    <property type="match status" value="1"/>
</dbReference>
<dbReference type="PANTHER" id="PTHR30404:SF0">
    <property type="entry name" value="N-ACETYLMURAMOYL-L-ALANINE AMIDASE AMIC"/>
    <property type="match status" value="1"/>
</dbReference>
<reference evidence="4" key="1">
    <citation type="journal article" date="2021" name="Proc. Natl. Acad. Sci. U.S.A.">
        <title>A Catalog of Tens of Thousands of Viruses from Human Metagenomes Reveals Hidden Associations with Chronic Diseases.</title>
        <authorList>
            <person name="Tisza M.J."/>
            <person name="Buck C.B."/>
        </authorList>
    </citation>
    <scope>NUCLEOTIDE SEQUENCE</scope>
    <source>
        <strain evidence="4">Ct6HI6</strain>
    </source>
</reference>
<organism evidence="4">
    <name type="scientific">Podoviridae sp. ct6HI6</name>
    <dbReference type="NCBI Taxonomy" id="2827616"/>
    <lineage>
        <taxon>Viruses</taxon>
        <taxon>Duplodnaviria</taxon>
        <taxon>Heunggongvirae</taxon>
        <taxon>Uroviricota</taxon>
        <taxon>Caudoviricetes</taxon>
    </lineage>
</organism>
<dbReference type="Pfam" id="PF01520">
    <property type="entry name" value="Amidase_3"/>
    <property type="match status" value="1"/>
</dbReference>
<dbReference type="SUPFAM" id="SSF53187">
    <property type="entry name" value="Zn-dependent exopeptidases"/>
    <property type="match status" value="1"/>
</dbReference>
<dbReference type="PANTHER" id="PTHR30404">
    <property type="entry name" value="N-ACETYLMURAMOYL-L-ALANINE AMIDASE"/>
    <property type="match status" value="1"/>
</dbReference>
<feature type="region of interest" description="Disordered" evidence="2">
    <location>
        <begin position="1"/>
        <end position="21"/>
    </location>
</feature>
<dbReference type="InterPro" id="IPR050695">
    <property type="entry name" value="N-acetylmuramoyl_amidase_3"/>
</dbReference>
<evidence type="ECO:0000259" key="3">
    <source>
        <dbReference type="SMART" id="SM00646"/>
    </source>
</evidence>
<protein>
    <submittedName>
        <fullName evidence="4">Cell wall hydrolase autolysin</fullName>
    </submittedName>
</protein>